<sequence>MSNLPYLIDADEAIEYYKGKSDLTDAEKAYVVAILSQEGYSNKSIRQSLGIDKVYTVTHLKRAGTSLSESELNLWHKNPTRITLGHVRAIAKFPASKREDLLRNLLTKRIPVHKFESLAQGKDEDRDTDIKRYELIMGEGLGRQIKIRFNQAKRSGSLTLDFYGLDDLDHISRCLGFKAEDHI</sequence>
<gene>
    <name evidence="2" type="ORF">DCW74_00415</name>
</gene>
<evidence type="ECO:0000259" key="1">
    <source>
        <dbReference type="Pfam" id="PF23552"/>
    </source>
</evidence>
<dbReference type="Proteomes" id="UP000263517">
    <property type="component" value="Unassembled WGS sequence"/>
</dbReference>
<evidence type="ECO:0000313" key="3">
    <source>
        <dbReference type="Proteomes" id="UP000263517"/>
    </source>
</evidence>
<dbReference type="EMBL" id="DNAN01000016">
    <property type="protein sequence ID" value="HAW74181.1"/>
    <property type="molecule type" value="Genomic_DNA"/>
</dbReference>
<evidence type="ECO:0000313" key="2">
    <source>
        <dbReference type="EMBL" id="HAW74181.1"/>
    </source>
</evidence>
<accession>A0A350NYR4</accession>
<reference evidence="2 3" key="1">
    <citation type="journal article" date="2018" name="Nat. Biotechnol.">
        <title>A standardized bacterial taxonomy based on genome phylogeny substantially revises the tree of life.</title>
        <authorList>
            <person name="Parks D.H."/>
            <person name="Chuvochina M."/>
            <person name="Waite D.W."/>
            <person name="Rinke C."/>
            <person name="Skarshewski A."/>
            <person name="Chaumeil P.A."/>
            <person name="Hugenholtz P."/>
        </authorList>
    </citation>
    <scope>NUCLEOTIDE SEQUENCE [LARGE SCALE GENOMIC DNA]</scope>
    <source>
        <strain evidence="2">UBA11978</strain>
    </source>
</reference>
<dbReference type="Gene3D" id="1.10.10.2830">
    <property type="match status" value="1"/>
</dbReference>
<protein>
    <submittedName>
        <fullName evidence="2">Transcriptional regulator</fullName>
    </submittedName>
</protein>
<name>A0A350NYR4_9ALTE</name>
<dbReference type="AlphaFoldDB" id="A0A350NYR4"/>
<feature type="domain" description="ParB C-terminal dimerisation" evidence="1">
    <location>
        <begin position="126"/>
        <end position="172"/>
    </location>
</feature>
<dbReference type="InterPro" id="IPR057240">
    <property type="entry name" value="ParB_dimer_C"/>
</dbReference>
<proteinExistence type="predicted"/>
<dbReference type="Pfam" id="PF23552">
    <property type="entry name" value="ParB_C"/>
    <property type="match status" value="1"/>
</dbReference>
<organism evidence="2 3">
    <name type="scientific">Alteromonas australica</name>
    <dbReference type="NCBI Taxonomy" id="589873"/>
    <lineage>
        <taxon>Bacteria</taxon>
        <taxon>Pseudomonadati</taxon>
        <taxon>Pseudomonadota</taxon>
        <taxon>Gammaproteobacteria</taxon>
        <taxon>Alteromonadales</taxon>
        <taxon>Alteromonadaceae</taxon>
        <taxon>Alteromonas/Salinimonas group</taxon>
        <taxon>Alteromonas</taxon>
    </lineage>
</organism>
<comment type="caution">
    <text evidence="2">The sequence shown here is derived from an EMBL/GenBank/DDBJ whole genome shotgun (WGS) entry which is preliminary data.</text>
</comment>